<gene>
    <name evidence="1" type="ORF">K3G42_015195</name>
</gene>
<evidence type="ECO:0000313" key="1">
    <source>
        <dbReference type="EMBL" id="KAH8012187.1"/>
    </source>
</evidence>
<dbReference type="EMBL" id="CM037626">
    <property type="protein sequence ID" value="KAH8012187.1"/>
    <property type="molecule type" value="Genomic_DNA"/>
</dbReference>
<evidence type="ECO:0000313" key="2">
    <source>
        <dbReference type="Proteomes" id="UP000827872"/>
    </source>
</evidence>
<protein>
    <submittedName>
        <fullName evidence="1">Uncharacterized protein</fullName>
    </submittedName>
</protein>
<dbReference type="Proteomes" id="UP000827872">
    <property type="component" value="Linkage Group LG13"/>
</dbReference>
<comment type="caution">
    <text evidence="1">The sequence shown here is derived from an EMBL/GenBank/DDBJ whole genome shotgun (WGS) entry which is preliminary data.</text>
</comment>
<reference evidence="1" key="1">
    <citation type="submission" date="2021-08" db="EMBL/GenBank/DDBJ databases">
        <title>The first chromosome-level gecko genome reveals the dynamic sex chromosomes of Neotropical dwarf geckos (Sphaerodactylidae: Sphaerodactylus).</title>
        <authorList>
            <person name="Pinto B.J."/>
            <person name="Keating S.E."/>
            <person name="Gamble T."/>
        </authorList>
    </citation>
    <scope>NUCLEOTIDE SEQUENCE</scope>
    <source>
        <strain evidence="1">TG3544</strain>
    </source>
</reference>
<name>A0ACB8FZK0_9SAUR</name>
<keyword evidence="2" id="KW-1185">Reference proteome</keyword>
<proteinExistence type="predicted"/>
<organism evidence="1 2">
    <name type="scientific">Sphaerodactylus townsendi</name>
    <dbReference type="NCBI Taxonomy" id="933632"/>
    <lineage>
        <taxon>Eukaryota</taxon>
        <taxon>Metazoa</taxon>
        <taxon>Chordata</taxon>
        <taxon>Craniata</taxon>
        <taxon>Vertebrata</taxon>
        <taxon>Euteleostomi</taxon>
        <taxon>Lepidosauria</taxon>
        <taxon>Squamata</taxon>
        <taxon>Bifurcata</taxon>
        <taxon>Gekkota</taxon>
        <taxon>Sphaerodactylidae</taxon>
        <taxon>Sphaerodactylus</taxon>
    </lineage>
</organism>
<accession>A0ACB8FZK0</accession>
<sequence length="102" mass="10866">MKGKSLEIGSSFLPERSETPVVVGQVLQPAPPPVGTGGFHSLMTSVLLGLFPPSSEPSRPWPLLPDAAWSHLYSCPPPATLVFPWALVSVRLGWLAPLLVCP</sequence>